<feature type="coiled-coil region" evidence="1">
    <location>
        <begin position="96"/>
        <end position="216"/>
    </location>
</feature>
<gene>
    <name evidence="3" type="ORF">HINF_LOCUS49691</name>
    <name evidence="2" type="ORF">HINF_LOCUS8163</name>
</gene>
<reference evidence="2" key="1">
    <citation type="submission" date="2023-06" db="EMBL/GenBank/DDBJ databases">
        <authorList>
            <person name="Kurt Z."/>
        </authorList>
    </citation>
    <scope>NUCLEOTIDE SEQUENCE</scope>
</reference>
<evidence type="ECO:0000313" key="4">
    <source>
        <dbReference type="Proteomes" id="UP001642409"/>
    </source>
</evidence>
<comment type="caution">
    <text evidence="2">The sequence shown here is derived from an EMBL/GenBank/DDBJ whole genome shotgun (WGS) entry which is preliminary data.</text>
</comment>
<reference evidence="3 4" key="2">
    <citation type="submission" date="2024-07" db="EMBL/GenBank/DDBJ databases">
        <authorList>
            <person name="Akdeniz Z."/>
        </authorList>
    </citation>
    <scope>NUCLEOTIDE SEQUENCE [LARGE SCALE GENOMIC DNA]</scope>
</reference>
<name>A0AA86TS62_9EUKA</name>
<evidence type="ECO:0000256" key="1">
    <source>
        <dbReference type="SAM" id="Coils"/>
    </source>
</evidence>
<accession>A0AA86TS62</accession>
<keyword evidence="4" id="KW-1185">Reference proteome</keyword>
<organism evidence="2">
    <name type="scientific">Hexamita inflata</name>
    <dbReference type="NCBI Taxonomy" id="28002"/>
    <lineage>
        <taxon>Eukaryota</taxon>
        <taxon>Metamonada</taxon>
        <taxon>Diplomonadida</taxon>
        <taxon>Hexamitidae</taxon>
        <taxon>Hexamitinae</taxon>
        <taxon>Hexamita</taxon>
    </lineage>
</organism>
<dbReference type="Proteomes" id="UP001642409">
    <property type="component" value="Unassembled WGS sequence"/>
</dbReference>
<protein>
    <submittedName>
        <fullName evidence="3">Hypothetical_protein</fullName>
    </submittedName>
</protein>
<evidence type="ECO:0000313" key="2">
    <source>
        <dbReference type="EMBL" id="CAI9920518.1"/>
    </source>
</evidence>
<sequence length="217" mass="26032">MRPRTSYQRVVSYRPSPLPDYEQKTTPIFPVPSSRQYSRQIHSQLNQQQIEPTKAELSHNLLQKKLKCLQNETELNFFRTQCEQMQQELSVNRLELKNAFVEAIRLKAENDELRKTSFKEDLDTLKTELSNAKKELEREIIKRMEIEKELQFNLNIKDVKQEAQNQNEMNQEEFEEELDEEEQYLQTMLMKLNQENKQLKEEVQTLKAQNQELRLAK</sequence>
<dbReference type="EMBL" id="CAXDID020000234">
    <property type="protein sequence ID" value="CAL6061401.1"/>
    <property type="molecule type" value="Genomic_DNA"/>
</dbReference>
<dbReference type="EMBL" id="CATOUU010000200">
    <property type="protein sequence ID" value="CAI9920518.1"/>
    <property type="molecule type" value="Genomic_DNA"/>
</dbReference>
<evidence type="ECO:0000313" key="3">
    <source>
        <dbReference type="EMBL" id="CAL6061401.1"/>
    </source>
</evidence>
<keyword evidence="1" id="KW-0175">Coiled coil</keyword>
<proteinExistence type="predicted"/>
<dbReference type="AlphaFoldDB" id="A0AA86TS62"/>